<organism evidence="7 8">
    <name type="scientific">Apiospora rasikravindrae</name>
    <dbReference type="NCBI Taxonomy" id="990691"/>
    <lineage>
        <taxon>Eukaryota</taxon>
        <taxon>Fungi</taxon>
        <taxon>Dikarya</taxon>
        <taxon>Ascomycota</taxon>
        <taxon>Pezizomycotina</taxon>
        <taxon>Sordariomycetes</taxon>
        <taxon>Xylariomycetidae</taxon>
        <taxon>Amphisphaeriales</taxon>
        <taxon>Apiosporaceae</taxon>
        <taxon>Apiospora</taxon>
    </lineage>
</organism>
<keyword evidence="3" id="KW-0804">Transcription</keyword>
<evidence type="ECO:0000313" key="7">
    <source>
        <dbReference type="EMBL" id="KAK8022718.1"/>
    </source>
</evidence>
<dbReference type="CDD" id="cd00067">
    <property type="entry name" value="GAL4"/>
    <property type="match status" value="1"/>
</dbReference>
<evidence type="ECO:0000256" key="1">
    <source>
        <dbReference type="ARBA" id="ARBA00023015"/>
    </source>
</evidence>
<keyword evidence="4" id="KW-0539">Nucleus</keyword>
<feature type="region of interest" description="Disordered" evidence="5">
    <location>
        <begin position="36"/>
        <end position="99"/>
    </location>
</feature>
<feature type="compositionally biased region" description="Low complexity" evidence="5">
    <location>
        <begin position="71"/>
        <end position="87"/>
    </location>
</feature>
<dbReference type="PANTHER" id="PTHR31069:SF31">
    <property type="entry name" value="MONODICTYPHENONE CLUSTER TRANSCRIPTION FACTOR-RELATED"/>
    <property type="match status" value="1"/>
</dbReference>
<proteinExistence type="predicted"/>
<sequence length="322" mass="34034">MRDSCRACANSKVKCRREKPTCSRCAKRKVPCEYLPTKRGGRKSLRPRSPSLSDSAGGGNDDQIADHAARGRAASTSTAGSVTSAPARKGESGVSSSITVASQLPSPSLAGWFTPTESHHTATQAAPKAPMAALDSEPMQHSAFIPGASVHHFSGLFAQTPHQPISSDAPASMASVPSEMGQYLDASLAFLDLDMDLDLDTCEADFLDMGQVDFHGNTAFTWGLEEDMPLAPRSPSHDSDSHSGHGKASSVNMELNTTVRESASLTSATAVNPKKDSEVVKSGVPEPHSCSCMVQALGLTKQLFPLDPGSQVDYPRQRNLLA</sequence>
<dbReference type="SUPFAM" id="SSF57701">
    <property type="entry name" value="Zn2/Cys6 DNA-binding domain"/>
    <property type="match status" value="1"/>
</dbReference>
<feature type="region of interest" description="Disordered" evidence="5">
    <location>
        <begin position="227"/>
        <end position="282"/>
    </location>
</feature>
<evidence type="ECO:0000256" key="2">
    <source>
        <dbReference type="ARBA" id="ARBA00023125"/>
    </source>
</evidence>
<evidence type="ECO:0000256" key="4">
    <source>
        <dbReference type="ARBA" id="ARBA00023242"/>
    </source>
</evidence>
<dbReference type="InterPro" id="IPR001138">
    <property type="entry name" value="Zn2Cys6_DnaBD"/>
</dbReference>
<keyword evidence="8" id="KW-1185">Reference proteome</keyword>
<dbReference type="SMART" id="SM00066">
    <property type="entry name" value="GAL4"/>
    <property type="match status" value="1"/>
</dbReference>
<keyword evidence="2" id="KW-0238">DNA-binding</keyword>
<dbReference type="Gene3D" id="4.10.240.10">
    <property type="entry name" value="Zn(2)-C6 fungal-type DNA-binding domain"/>
    <property type="match status" value="1"/>
</dbReference>
<comment type="caution">
    <text evidence="7">The sequence shown here is derived from an EMBL/GenBank/DDBJ whole genome shotgun (WGS) entry which is preliminary data.</text>
</comment>
<protein>
    <recommendedName>
        <fullName evidence="6">Zn(2)-C6 fungal-type domain-containing protein</fullName>
    </recommendedName>
</protein>
<evidence type="ECO:0000313" key="8">
    <source>
        <dbReference type="Proteomes" id="UP001444661"/>
    </source>
</evidence>
<dbReference type="Pfam" id="PF00172">
    <property type="entry name" value="Zn_clus"/>
    <property type="match status" value="1"/>
</dbReference>
<feature type="compositionally biased region" description="Polar residues" evidence="5">
    <location>
        <begin position="251"/>
        <end position="270"/>
    </location>
</feature>
<name>A0ABR1RY96_9PEZI</name>
<dbReference type="InterPro" id="IPR036864">
    <property type="entry name" value="Zn2-C6_fun-type_DNA-bd_sf"/>
</dbReference>
<dbReference type="PANTHER" id="PTHR31069">
    <property type="entry name" value="OLEATE-ACTIVATED TRANSCRIPTION FACTOR 1-RELATED"/>
    <property type="match status" value="1"/>
</dbReference>
<gene>
    <name evidence="7" type="ORF">PG993_013485</name>
</gene>
<dbReference type="PROSITE" id="PS00463">
    <property type="entry name" value="ZN2_CY6_FUNGAL_1"/>
    <property type="match status" value="1"/>
</dbReference>
<dbReference type="Proteomes" id="UP001444661">
    <property type="component" value="Unassembled WGS sequence"/>
</dbReference>
<evidence type="ECO:0000256" key="5">
    <source>
        <dbReference type="SAM" id="MobiDB-lite"/>
    </source>
</evidence>
<accession>A0ABR1RY96</accession>
<feature type="domain" description="Zn(2)-C6 fungal-type" evidence="6">
    <location>
        <begin position="4"/>
        <end position="34"/>
    </location>
</feature>
<keyword evidence="1" id="KW-0805">Transcription regulation</keyword>
<dbReference type="EMBL" id="JAQQWK010000012">
    <property type="protein sequence ID" value="KAK8022718.1"/>
    <property type="molecule type" value="Genomic_DNA"/>
</dbReference>
<evidence type="ECO:0000256" key="3">
    <source>
        <dbReference type="ARBA" id="ARBA00023163"/>
    </source>
</evidence>
<dbReference type="InterPro" id="IPR050675">
    <property type="entry name" value="OAF3"/>
</dbReference>
<evidence type="ECO:0000259" key="6">
    <source>
        <dbReference type="PROSITE" id="PS50048"/>
    </source>
</evidence>
<dbReference type="PROSITE" id="PS50048">
    <property type="entry name" value="ZN2_CY6_FUNGAL_2"/>
    <property type="match status" value="1"/>
</dbReference>
<reference evidence="7 8" key="1">
    <citation type="submission" date="2023-01" db="EMBL/GenBank/DDBJ databases">
        <title>Analysis of 21 Apiospora genomes using comparative genomics revels a genus with tremendous synthesis potential of carbohydrate active enzymes and secondary metabolites.</title>
        <authorList>
            <person name="Sorensen T."/>
        </authorList>
    </citation>
    <scope>NUCLEOTIDE SEQUENCE [LARGE SCALE GENOMIC DNA]</scope>
    <source>
        <strain evidence="7 8">CBS 33761</strain>
    </source>
</reference>